<gene>
    <name evidence="1" type="ORF">H8K36_11210</name>
</gene>
<evidence type="ECO:0000313" key="2">
    <source>
        <dbReference type="Proteomes" id="UP000627446"/>
    </source>
</evidence>
<accession>A0A923HSX1</accession>
<reference evidence="1" key="1">
    <citation type="submission" date="2020-08" db="EMBL/GenBank/DDBJ databases">
        <title>Novel species isolated from subtropical streams in China.</title>
        <authorList>
            <person name="Lu H."/>
        </authorList>
    </citation>
    <scope>NUCLEOTIDE SEQUENCE</scope>
    <source>
        <strain evidence="1">LX22W</strain>
    </source>
</reference>
<keyword evidence="2" id="KW-1185">Reference proteome</keyword>
<dbReference type="RefSeq" id="WP_186916397.1">
    <property type="nucleotide sequence ID" value="NZ_JACOFZ010000003.1"/>
</dbReference>
<proteinExistence type="predicted"/>
<name>A0A923HSX1_9BURK</name>
<protein>
    <submittedName>
        <fullName evidence="1">Uncharacterized protein</fullName>
    </submittedName>
</protein>
<evidence type="ECO:0000313" key="1">
    <source>
        <dbReference type="EMBL" id="MBC3881947.1"/>
    </source>
</evidence>
<comment type="caution">
    <text evidence="1">The sequence shown here is derived from an EMBL/GenBank/DDBJ whole genome shotgun (WGS) entry which is preliminary data.</text>
</comment>
<dbReference type="Proteomes" id="UP000627446">
    <property type="component" value="Unassembled WGS sequence"/>
</dbReference>
<dbReference type="AlphaFoldDB" id="A0A923HSX1"/>
<dbReference type="EMBL" id="JACOFZ010000003">
    <property type="protein sequence ID" value="MBC3881947.1"/>
    <property type="molecule type" value="Genomic_DNA"/>
</dbReference>
<sequence length="125" mass="14058">MARASVYAALGEPEYRNGNRECFLSGLMIDFDKAGTVEFIEMARSEKFIADFDGQNLHGITAIEAVALMSKYGELEEDDTETGYSYIYPKLQISLWRGILPENESDENGRYFEAIGVARDGYFDA</sequence>
<organism evidence="1 2">
    <name type="scientific">Undibacterium nitidum</name>
    <dbReference type="NCBI Taxonomy" id="2762298"/>
    <lineage>
        <taxon>Bacteria</taxon>
        <taxon>Pseudomonadati</taxon>
        <taxon>Pseudomonadota</taxon>
        <taxon>Betaproteobacteria</taxon>
        <taxon>Burkholderiales</taxon>
        <taxon>Oxalobacteraceae</taxon>
        <taxon>Undibacterium</taxon>
    </lineage>
</organism>